<protein>
    <submittedName>
        <fullName evidence="4">Uncharacterized protein</fullName>
    </submittedName>
</protein>
<dbReference type="Proteomes" id="UP000029452">
    <property type="component" value="Unassembled WGS sequence"/>
</dbReference>
<reference evidence="4 5" key="1">
    <citation type="submission" date="2014-06" db="EMBL/GenBank/DDBJ databases">
        <title>Draft genome sequence of iron oxidizing acidophile Leptospirillum ferriphilum DSM14647.</title>
        <authorList>
            <person name="Cardenas J.P."/>
            <person name="Lazcano M."/>
            <person name="Ossandon F.J."/>
            <person name="Corbett M."/>
            <person name="Holmes D.S."/>
            <person name="Watkin E."/>
        </authorList>
    </citation>
    <scope>NUCLEOTIDE SEQUENCE [LARGE SCALE GENOMIC DNA]</scope>
    <source>
        <strain evidence="4 5">DSM 14647</strain>
    </source>
</reference>
<dbReference type="EMBL" id="JPGK01000011">
    <property type="protein sequence ID" value="KGA92819.1"/>
    <property type="molecule type" value="Genomic_DNA"/>
</dbReference>
<evidence type="ECO:0000313" key="5">
    <source>
        <dbReference type="Proteomes" id="UP000029452"/>
    </source>
</evidence>
<feature type="region of interest" description="Disordered" evidence="2">
    <location>
        <begin position="34"/>
        <end position="57"/>
    </location>
</feature>
<evidence type="ECO:0000256" key="3">
    <source>
        <dbReference type="SAM" id="SignalP"/>
    </source>
</evidence>
<evidence type="ECO:0000256" key="1">
    <source>
        <dbReference type="SAM" id="Coils"/>
    </source>
</evidence>
<feature type="signal peptide" evidence="3">
    <location>
        <begin position="1"/>
        <end position="33"/>
    </location>
</feature>
<evidence type="ECO:0000256" key="2">
    <source>
        <dbReference type="SAM" id="MobiDB-lite"/>
    </source>
</evidence>
<gene>
    <name evidence="4" type="ORF">LptCag_1653</name>
</gene>
<comment type="caution">
    <text evidence="4">The sequence shown here is derived from an EMBL/GenBank/DDBJ whole genome shotgun (WGS) entry which is preliminary data.</text>
</comment>
<accession>A0A094X2M4</accession>
<feature type="region of interest" description="Disordered" evidence="2">
    <location>
        <begin position="177"/>
        <end position="314"/>
    </location>
</feature>
<keyword evidence="3" id="KW-0732">Signal</keyword>
<evidence type="ECO:0000313" key="4">
    <source>
        <dbReference type="EMBL" id="KGA92819.1"/>
    </source>
</evidence>
<organism evidence="4 5">
    <name type="scientific">Leptospirillum ferriphilum</name>
    <dbReference type="NCBI Taxonomy" id="178606"/>
    <lineage>
        <taxon>Bacteria</taxon>
        <taxon>Pseudomonadati</taxon>
        <taxon>Nitrospirota</taxon>
        <taxon>Nitrospiria</taxon>
        <taxon>Nitrospirales</taxon>
        <taxon>Nitrospiraceae</taxon>
        <taxon>Leptospirillum</taxon>
    </lineage>
</organism>
<feature type="coiled-coil region" evidence="1">
    <location>
        <begin position="89"/>
        <end position="142"/>
    </location>
</feature>
<dbReference type="PATRIC" id="fig|178606.4.peg.2410"/>
<name>A0A094X2M4_9BACT</name>
<sequence>MQNGPGKTISMAIGRMGMAAVFVGLLVSGNAFASSTTGTSTATPTASSPSGASSTSSSTILASLSKTITADENESTRLRIDILKYRLTLQRDLNKEDRMRDMLRKLEADIRTEEKSGNSAAVAADKAALKSIQSALADLRKEQKDIATLLRSDIKKDVAKRKALVKTIALDEKTYKSDLAKASASSSKTSSSPSSSTSPSKTSTTSSTSTGTKTASSTGTSTTTKPSTTTTSSSPSSSTSPSKTSTTSSTSTGTKTASSTGTSTTSKSGNTASSSSPSSSASPSSTASSSSSSSASSPAKTASSGSSSATTVASSSASASALKKVIAADQKDSMGLEIHILKYRLALQRSLRKSDAMRDMLKRLVADMRSGLKSGNSAAVTADKAAIASVKNAMTDLAKEQKDITTLLRSDIKKDVVARKALVSTIAKDETAYKADLSKSVSTTSVSANTHVLAALDLQSGASHSLRAGARPVVHPVVHHPVDKK</sequence>
<proteinExistence type="predicted"/>
<dbReference type="AlphaFoldDB" id="A0A094X2M4"/>
<feature type="compositionally biased region" description="Low complexity" evidence="2">
    <location>
        <begin position="180"/>
        <end position="314"/>
    </location>
</feature>
<keyword evidence="1" id="KW-0175">Coiled coil</keyword>
<feature type="chain" id="PRO_5001911426" evidence="3">
    <location>
        <begin position="34"/>
        <end position="485"/>
    </location>
</feature>